<name>A0ACB8QWC4_9AGAM</name>
<comment type="caution">
    <text evidence="1">The sequence shown here is derived from an EMBL/GenBank/DDBJ whole genome shotgun (WGS) entry which is preliminary data.</text>
</comment>
<protein>
    <submittedName>
        <fullName evidence="1">Uncharacterized protein</fullName>
    </submittedName>
</protein>
<dbReference type="EMBL" id="MU273481">
    <property type="protein sequence ID" value="KAI0035631.1"/>
    <property type="molecule type" value="Genomic_DNA"/>
</dbReference>
<sequence>MAKATFLQKVLNRPSQTYYDHPTDKHYHSAKQQFARAAKEAKELNTNPARLHQPSTFVHGFVIHSLSPPPDSAHSPSLPSSLAGISASATTDDLVHIPPSPAESDDSILDAFYTPPSSPPTSMHLDARLLSAILPLDKLKHHKRPLSAVHALPSPAADAVIPTPSPSPSPPASSTEDARSLLSTGHPSDSTHSSSSEHAHSKLASTPSPLSSPPSDTPQAYSSPIHIHDHPSAPLVSVASEPILTSTATSEADDLSSIFSHDALSQSTQPTSVSSAPSSPKRAKRASASPSVDSTPTPATYTDEDWAKDVRWLVPPDSAAPDKKSRRFSAQPPIPEYVDLPLRPVERPSRRAKTMRAPRVRNDRMCALWEEEEPGEPSHSPERRLSRNNSIASNSTARSPLGRSSSRSQRRTATVDDGPIRPAPSPSSLSSQDDNSSGATASTATSGVIGGLGTGYTSLTLPRAGYKPADPWKTIGSGRIDLAKDGRAQVTMTSVEIVRGVAGGGLRGLLTRRASTARRGEKDRAGGDSKTNLAAELALTSHRSPPSYVPNSHVLVQVYAVALEGLDLRLAKEEGAGFVPGRAVVGRVVEAGVEVSGEEGKRGEWVVGLADVKKCGALAEFILLDRHRVHRVPQPTNSTQTLFSSRSSSPAPFMPVATLPRSRRSSASSSRSLGVPRGPSSAELALLPLGVATYRALRTWAPPPPTVLPTPPPILGYDEFPLAVSRKLLAAAAQVQGSPLSLSRSSTPSTPYVSSPLASHAHSTSSLQSTPQSQLESIKEEPPSALVLQGQSGAGAMGVLLLRALHPHVRVLAHVEPTALGLSPDAVHILPLQGWGALTDEIELDTRGADLLARLRQWGVDTACIGHAPAALEMLDCSVDFILDTVGGNAVWTAAARLLSRDRDRVRGESVFTTLVGDTARAVPGAQDHWRAARGAPRTKTGKRKVRWVWVPCSTDVDFEGLDVREGIGAVMKALGVGEAKGAWKELAEVVGEAEVFERAPELFGRRLEDGGCAVVKVAAT</sequence>
<keyword evidence="2" id="KW-1185">Reference proteome</keyword>
<evidence type="ECO:0000313" key="1">
    <source>
        <dbReference type="EMBL" id="KAI0035631.1"/>
    </source>
</evidence>
<reference evidence="1" key="2">
    <citation type="journal article" date="2022" name="New Phytol.">
        <title>Evolutionary transition to the ectomycorrhizal habit in the genomes of a hyperdiverse lineage of mushroom-forming fungi.</title>
        <authorList>
            <person name="Looney B."/>
            <person name="Miyauchi S."/>
            <person name="Morin E."/>
            <person name="Drula E."/>
            <person name="Courty P.E."/>
            <person name="Kohler A."/>
            <person name="Kuo A."/>
            <person name="LaButti K."/>
            <person name="Pangilinan J."/>
            <person name="Lipzen A."/>
            <person name="Riley R."/>
            <person name="Andreopoulos W."/>
            <person name="He G."/>
            <person name="Johnson J."/>
            <person name="Nolan M."/>
            <person name="Tritt A."/>
            <person name="Barry K.W."/>
            <person name="Grigoriev I.V."/>
            <person name="Nagy L.G."/>
            <person name="Hibbett D."/>
            <person name="Henrissat B."/>
            <person name="Matheny P.B."/>
            <person name="Labbe J."/>
            <person name="Martin F.M."/>
        </authorList>
    </citation>
    <scope>NUCLEOTIDE SEQUENCE</scope>
    <source>
        <strain evidence="1">EC-137</strain>
    </source>
</reference>
<proteinExistence type="predicted"/>
<reference evidence="1" key="1">
    <citation type="submission" date="2021-02" db="EMBL/GenBank/DDBJ databases">
        <authorList>
            <consortium name="DOE Joint Genome Institute"/>
            <person name="Ahrendt S."/>
            <person name="Looney B.P."/>
            <person name="Miyauchi S."/>
            <person name="Morin E."/>
            <person name="Drula E."/>
            <person name="Courty P.E."/>
            <person name="Chicoki N."/>
            <person name="Fauchery L."/>
            <person name="Kohler A."/>
            <person name="Kuo A."/>
            <person name="Labutti K."/>
            <person name="Pangilinan J."/>
            <person name="Lipzen A."/>
            <person name="Riley R."/>
            <person name="Andreopoulos W."/>
            <person name="He G."/>
            <person name="Johnson J."/>
            <person name="Barry K.W."/>
            <person name="Grigoriev I.V."/>
            <person name="Nagy L."/>
            <person name="Hibbett D."/>
            <person name="Henrissat B."/>
            <person name="Matheny P.B."/>
            <person name="Labbe J."/>
            <person name="Martin F."/>
        </authorList>
    </citation>
    <scope>NUCLEOTIDE SEQUENCE</scope>
    <source>
        <strain evidence="1">EC-137</strain>
    </source>
</reference>
<accession>A0ACB8QWC4</accession>
<organism evidence="1 2">
    <name type="scientific">Vararia minispora EC-137</name>
    <dbReference type="NCBI Taxonomy" id="1314806"/>
    <lineage>
        <taxon>Eukaryota</taxon>
        <taxon>Fungi</taxon>
        <taxon>Dikarya</taxon>
        <taxon>Basidiomycota</taxon>
        <taxon>Agaricomycotina</taxon>
        <taxon>Agaricomycetes</taxon>
        <taxon>Russulales</taxon>
        <taxon>Lachnocladiaceae</taxon>
        <taxon>Vararia</taxon>
    </lineage>
</organism>
<gene>
    <name evidence="1" type="ORF">K488DRAFT_82820</name>
</gene>
<evidence type="ECO:0000313" key="2">
    <source>
        <dbReference type="Proteomes" id="UP000814128"/>
    </source>
</evidence>
<dbReference type="Proteomes" id="UP000814128">
    <property type="component" value="Unassembled WGS sequence"/>
</dbReference>